<dbReference type="EMBL" id="NEDP02005556">
    <property type="protein sequence ID" value="OWF38753.1"/>
    <property type="molecule type" value="Genomic_DNA"/>
</dbReference>
<sequence length="325" mass="37770">MAVSLQSIHEQHDTYTDNDNDDKYTVASTGSTAFTLGSNYTTGTDNFIPVSRLSKHSFKLRTTSSFPSILNLYQHPILEEGGDKNDLIVKRHGGRRRHMQQSKRGTEKGKVDWDQVIESRTKQEQRAIRIEAVARDQMEKYEKYIKNLKAKVEIQREARKKQYEDLTERLRQKEEEDKKRRYLVLKRPKMEYVHDRKYLKKLPKSKFTKMVLLSDDLQKKGVLHTRTDVDRFWNDFGKSGMETDIFATKDPLKEVQESNEWIGRRLPGPPPPRKDTYGNKGYPLPPLISKKKKKKQKPMEESTGQGGTMNAPSIHIEGDAEDTEN</sequence>
<feature type="region of interest" description="Disordered" evidence="2">
    <location>
        <begin position="1"/>
        <end position="22"/>
    </location>
</feature>
<evidence type="ECO:0000256" key="1">
    <source>
        <dbReference type="SAM" id="Coils"/>
    </source>
</evidence>
<feature type="coiled-coil region" evidence="1">
    <location>
        <begin position="131"/>
        <end position="180"/>
    </location>
</feature>
<name>A0A210PQI9_MIZYE</name>
<accession>A0A210PQI9</accession>
<proteinExistence type="predicted"/>
<evidence type="ECO:0000256" key="2">
    <source>
        <dbReference type="SAM" id="MobiDB-lite"/>
    </source>
</evidence>
<dbReference type="AlphaFoldDB" id="A0A210PQI9"/>
<feature type="region of interest" description="Disordered" evidence="2">
    <location>
        <begin position="256"/>
        <end position="325"/>
    </location>
</feature>
<keyword evidence="1" id="KW-0175">Coiled coil</keyword>
<comment type="caution">
    <text evidence="3">The sequence shown here is derived from an EMBL/GenBank/DDBJ whole genome shotgun (WGS) entry which is preliminary data.</text>
</comment>
<reference evidence="3 4" key="1">
    <citation type="journal article" date="2017" name="Nat. Ecol. Evol.">
        <title>Scallop genome provides insights into evolution of bilaterian karyotype and development.</title>
        <authorList>
            <person name="Wang S."/>
            <person name="Zhang J."/>
            <person name="Jiao W."/>
            <person name="Li J."/>
            <person name="Xun X."/>
            <person name="Sun Y."/>
            <person name="Guo X."/>
            <person name="Huan P."/>
            <person name="Dong B."/>
            <person name="Zhang L."/>
            <person name="Hu X."/>
            <person name="Sun X."/>
            <person name="Wang J."/>
            <person name="Zhao C."/>
            <person name="Wang Y."/>
            <person name="Wang D."/>
            <person name="Huang X."/>
            <person name="Wang R."/>
            <person name="Lv J."/>
            <person name="Li Y."/>
            <person name="Zhang Z."/>
            <person name="Liu B."/>
            <person name="Lu W."/>
            <person name="Hui Y."/>
            <person name="Liang J."/>
            <person name="Zhou Z."/>
            <person name="Hou R."/>
            <person name="Li X."/>
            <person name="Liu Y."/>
            <person name="Li H."/>
            <person name="Ning X."/>
            <person name="Lin Y."/>
            <person name="Zhao L."/>
            <person name="Xing Q."/>
            <person name="Dou J."/>
            <person name="Li Y."/>
            <person name="Mao J."/>
            <person name="Guo H."/>
            <person name="Dou H."/>
            <person name="Li T."/>
            <person name="Mu C."/>
            <person name="Jiang W."/>
            <person name="Fu Q."/>
            <person name="Fu X."/>
            <person name="Miao Y."/>
            <person name="Liu J."/>
            <person name="Yu Q."/>
            <person name="Li R."/>
            <person name="Liao H."/>
            <person name="Li X."/>
            <person name="Kong Y."/>
            <person name="Jiang Z."/>
            <person name="Chourrout D."/>
            <person name="Li R."/>
            <person name="Bao Z."/>
        </authorList>
    </citation>
    <scope>NUCLEOTIDE SEQUENCE [LARGE SCALE GENOMIC DNA]</scope>
    <source>
        <strain evidence="3 4">PY_sf001</strain>
    </source>
</reference>
<organism evidence="3 4">
    <name type="scientific">Mizuhopecten yessoensis</name>
    <name type="common">Japanese scallop</name>
    <name type="synonym">Patinopecten yessoensis</name>
    <dbReference type="NCBI Taxonomy" id="6573"/>
    <lineage>
        <taxon>Eukaryota</taxon>
        <taxon>Metazoa</taxon>
        <taxon>Spiralia</taxon>
        <taxon>Lophotrochozoa</taxon>
        <taxon>Mollusca</taxon>
        <taxon>Bivalvia</taxon>
        <taxon>Autobranchia</taxon>
        <taxon>Pteriomorphia</taxon>
        <taxon>Pectinida</taxon>
        <taxon>Pectinoidea</taxon>
        <taxon>Pectinidae</taxon>
        <taxon>Mizuhopecten</taxon>
    </lineage>
</organism>
<dbReference type="Proteomes" id="UP000242188">
    <property type="component" value="Unassembled WGS sequence"/>
</dbReference>
<evidence type="ECO:0000313" key="3">
    <source>
        <dbReference type="EMBL" id="OWF38753.1"/>
    </source>
</evidence>
<gene>
    <name evidence="3" type="ORF">KP79_PYT19818</name>
</gene>
<protein>
    <submittedName>
        <fullName evidence="3">Uncharacterized protein</fullName>
    </submittedName>
</protein>
<dbReference type="OrthoDB" id="6143676at2759"/>
<evidence type="ECO:0000313" key="4">
    <source>
        <dbReference type="Proteomes" id="UP000242188"/>
    </source>
</evidence>
<keyword evidence="4" id="KW-1185">Reference proteome</keyword>